<evidence type="ECO:0000313" key="3">
    <source>
        <dbReference type="WBParaSite" id="SSLN_0001196901-mRNA-1"/>
    </source>
</evidence>
<sequence>MATHATSSTSAYANATRPKLTGSKLWQALPYVKNASEAVSHLLTSLGFGVAHRPEATIRCQLMRPKDPLPQQETSGIIYRVWCSCGQSNFVGETGRLLLTRMAEHAAAAVRRNANSQVAAHSTGPGHTFKFDEGELLESWFSDHQSINKRNDLPAPSLVLKLCLGKVVSHAENVRMATAPGANVGEPNYPTAQTEAKIRPTATRLRTIIAPHATACDERGNR</sequence>
<reference evidence="3" key="1">
    <citation type="submission" date="2016-06" db="UniProtKB">
        <authorList>
            <consortium name="WormBaseParasite"/>
        </authorList>
    </citation>
    <scope>IDENTIFICATION</scope>
</reference>
<accession>A0A183T4X6</accession>
<evidence type="ECO:0000313" key="1">
    <source>
        <dbReference type="EMBL" id="VDL97909.1"/>
    </source>
</evidence>
<dbReference type="OrthoDB" id="6322624at2759"/>
<reference evidence="1 2" key="2">
    <citation type="submission" date="2018-11" db="EMBL/GenBank/DDBJ databases">
        <authorList>
            <consortium name="Pathogen Informatics"/>
        </authorList>
    </citation>
    <scope>NUCLEOTIDE SEQUENCE [LARGE SCALE GENOMIC DNA]</scope>
    <source>
        <strain evidence="1 2">NST_G2</strain>
    </source>
</reference>
<name>A0A183T4X6_SCHSO</name>
<dbReference type="Proteomes" id="UP000275846">
    <property type="component" value="Unassembled WGS sequence"/>
</dbReference>
<protein>
    <submittedName>
        <fullName evidence="1 3">Uncharacterized protein</fullName>
    </submittedName>
</protein>
<keyword evidence="2" id="KW-1185">Reference proteome</keyword>
<dbReference type="AlphaFoldDB" id="A0A183T4X6"/>
<evidence type="ECO:0000313" key="2">
    <source>
        <dbReference type="Proteomes" id="UP000275846"/>
    </source>
</evidence>
<organism evidence="3">
    <name type="scientific">Schistocephalus solidus</name>
    <name type="common">Tapeworm</name>
    <dbReference type="NCBI Taxonomy" id="70667"/>
    <lineage>
        <taxon>Eukaryota</taxon>
        <taxon>Metazoa</taxon>
        <taxon>Spiralia</taxon>
        <taxon>Lophotrochozoa</taxon>
        <taxon>Platyhelminthes</taxon>
        <taxon>Cestoda</taxon>
        <taxon>Eucestoda</taxon>
        <taxon>Diphyllobothriidea</taxon>
        <taxon>Diphyllobothriidae</taxon>
        <taxon>Schistocephalus</taxon>
    </lineage>
</organism>
<dbReference type="EMBL" id="UYSU01036597">
    <property type="protein sequence ID" value="VDL97909.1"/>
    <property type="molecule type" value="Genomic_DNA"/>
</dbReference>
<dbReference type="WBParaSite" id="SSLN_0001196901-mRNA-1">
    <property type="protein sequence ID" value="SSLN_0001196901-mRNA-1"/>
    <property type="gene ID" value="SSLN_0001196901"/>
</dbReference>
<proteinExistence type="predicted"/>
<gene>
    <name evidence="1" type="ORF">SSLN_LOCUS11524</name>
</gene>